<dbReference type="KEGG" id="jeo:JMA_39060"/>
<feature type="transmembrane region" description="Helical" evidence="2">
    <location>
        <begin position="7"/>
        <end position="26"/>
    </location>
</feature>
<feature type="coiled-coil region" evidence="1">
    <location>
        <begin position="157"/>
        <end position="184"/>
    </location>
</feature>
<sequence length="308" mass="35186">MEKNGDVLLFIFCMLPIMVGIGLVIANTLGQYSYQRKHESNSKTDDSSVFKQAKLWQKSLSELGETREFDTLLNIAKKHDTPLDSVPFEAVFTHDEYRFVLSKFYSDLSKVTDGFAGSFSFETLPVAVHVKNISQYALKLKDSISILEEKERVSELSLKGKEKMERLKEELTSVETEITNFTYNRVTTRDSVGRVIGKRLTFYKFAGEDEEKLLELVDQNLVGGKPEFKPHVPKADIPTSPALEELNEFLNEHTLPSDVYEELSETMKAIQQTLIGRNKEEEEETIRTKAKVLNDTAKQYHQIKEDAD</sequence>
<dbReference type="AlphaFoldDB" id="A0A0B5AZ25"/>
<keyword evidence="2" id="KW-1133">Transmembrane helix</keyword>
<keyword evidence="3" id="KW-0614">Plasmid</keyword>
<name>A0A0B5AZ25_9BACL</name>
<gene>
    <name evidence="3" type="ORF">JMA_39060</name>
</gene>
<evidence type="ECO:0000256" key="2">
    <source>
        <dbReference type="SAM" id="Phobius"/>
    </source>
</evidence>
<evidence type="ECO:0000256" key="1">
    <source>
        <dbReference type="SAM" id="Coils"/>
    </source>
</evidence>
<dbReference type="BioCyc" id="JESP1508404:G14D9-13190-MONOMER"/>
<dbReference type="Proteomes" id="UP000031449">
    <property type="component" value="Plasmid unnamed"/>
</dbReference>
<keyword evidence="2" id="KW-0472">Membrane</keyword>
<keyword evidence="2" id="KW-0812">Transmembrane</keyword>
<accession>A0A0B5AZ25</accession>
<dbReference type="EMBL" id="CP009417">
    <property type="protein sequence ID" value="AJD93224.1"/>
    <property type="molecule type" value="Genomic_DNA"/>
</dbReference>
<keyword evidence="1" id="KW-0175">Coiled coil</keyword>
<keyword evidence="4" id="KW-1185">Reference proteome</keyword>
<geneLocation type="plasmid" evidence="4"/>
<evidence type="ECO:0000313" key="3">
    <source>
        <dbReference type="EMBL" id="AJD93224.1"/>
    </source>
</evidence>
<protein>
    <submittedName>
        <fullName evidence="3">Uncharacterized protein</fullName>
    </submittedName>
</protein>
<reference evidence="3 4" key="1">
    <citation type="submission" date="2014-08" db="EMBL/GenBank/DDBJ databases">
        <title>Complete genome of a marine bacteria Jeotgalibacillus malaysiensis.</title>
        <authorList>
            <person name="Yaakop A.S."/>
            <person name="Chan K.-G."/>
            <person name="Goh K.M."/>
        </authorList>
    </citation>
    <scope>NUCLEOTIDE SEQUENCE [LARGE SCALE GENOMIC DNA]</scope>
    <source>
        <strain evidence="3 4">D5</strain>
        <plasmid evidence="4">Plasmid</plasmid>
    </source>
</reference>
<dbReference type="HOGENOM" id="CLU_929928_0_0_9"/>
<organism evidence="3 4">
    <name type="scientific">Jeotgalibacillus malaysiensis</name>
    <dbReference type="NCBI Taxonomy" id="1508404"/>
    <lineage>
        <taxon>Bacteria</taxon>
        <taxon>Bacillati</taxon>
        <taxon>Bacillota</taxon>
        <taxon>Bacilli</taxon>
        <taxon>Bacillales</taxon>
        <taxon>Caryophanaceae</taxon>
        <taxon>Jeotgalibacillus</taxon>
    </lineage>
</organism>
<evidence type="ECO:0000313" key="4">
    <source>
        <dbReference type="Proteomes" id="UP000031449"/>
    </source>
</evidence>
<proteinExistence type="predicted"/>